<dbReference type="Gramene" id="OE9A011641T1">
    <property type="protein sequence ID" value="OE9A011641C1"/>
    <property type="gene ID" value="OE9A011641"/>
</dbReference>
<keyword evidence="2" id="KW-1185">Reference proteome</keyword>
<name>A0A8S0RF02_OLEEU</name>
<accession>A0A8S0RF02</accession>
<dbReference type="SUPFAM" id="SSF52743">
    <property type="entry name" value="Subtilisin-like"/>
    <property type="match status" value="1"/>
</dbReference>
<organism evidence="1 2">
    <name type="scientific">Olea europaea subsp. europaea</name>
    <dbReference type="NCBI Taxonomy" id="158383"/>
    <lineage>
        <taxon>Eukaryota</taxon>
        <taxon>Viridiplantae</taxon>
        <taxon>Streptophyta</taxon>
        <taxon>Embryophyta</taxon>
        <taxon>Tracheophyta</taxon>
        <taxon>Spermatophyta</taxon>
        <taxon>Magnoliopsida</taxon>
        <taxon>eudicotyledons</taxon>
        <taxon>Gunneridae</taxon>
        <taxon>Pentapetalae</taxon>
        <taxon>asterids</taxon>
        <taxon>lamiids</taxon>
        <taxon>Lamiales</taxon>
        <taxon>Oleaceae</taxon>
        <taxon>Oleeae</taxon>
        <taxon>Olea</taxon>
    </lineage>
</organism>
<protein>
    <submittedName>
        <fullName evidence="1">Subtilisin-like protease</fullName>
    </submittedName>
</protein>
<evidence type="ECO:0000313" key="2">
    <source>
        <dbReference type="Proteomes" id="UP000594638"/>
    </source>
</evidence>
<sequence>MASYSSRGPDVNNALLETTYVLKPTIMAPGSSIWAAWSPLEMEINTSKGKFCAIVWN</sequence>
<gene>
    <name evidence="1" type="ORF">OLEA9_A011641</name>
</gene>
<keyword evidence="1" id="KW-0378">Hydrolase</keyword>
<dbReference type="GO" id="GO:0004252">
    <property type="term" value="F:serine-type endopeptidase activity"/>
    <property type="evidence" value="ECO:0007669"/>
    <property type="project" value="InterPro"/>
</dbReference>
<dbReference type="Proteomes" id="UP000594638">
    <property type="component" value="Unassembled WGS sequence"/>
</dbReference>
<dbReference type="GO" id="GO:0006508">
    <property type="term" value="P:proteolysis"/>
    <property type="evidence" value="ECO:0007669"/>
    <property type="project" value="UniProtKB-KW"/>
</dbReference>
<proteinExistence type="predicted"/>
<dbReference type="InterPro" id="IPR036852">
    <property type="entry name" value="Peptidase_S8/S53_dom_sf"/>
</dbReference>
<comment type="caution">
    <text evidence="1">The sequence shown here is derived from an EMBL/GenBank/DDBJ whole genome shotgun (WGS) entry which is preliminary data.</text>
</comment>
<reference evidence="1 2" key="1">
    <citation type="submission" date="2019-12" db="EMBL/GenBank/DDBJ databases">
        <authorList>
            <person name="Alioto T."/>
            <person name="Alioto T."/>
            <person name="Gomez Garrido J."/>
        </authorList>
    </citation>
    <scope>NUCLEOTIDE SEQUENCE [LARGE SCALE GENOMIC DNA]</scope>
</reference>
<dbReference type="EMBL" id="CACTIH010003612">
    <property type="protein sequence ID" value="CAA2977807.1"/>
    <property type="molecule type" value="Genomic_DNA"/>
</dbReference>
<dbReference type="OrthoDB" id="206201at2759"/>
<dbReference type="Gene3D" id="3.40.50.200">
    <property type="entry name" value="Peptidase S8/S53 domain"/>
    <property type="match status" value="1"/>
</dbReference>
<evidence type="ECO:0000313" key="1">
    <source>
        <dbReference type="EMBL" id="CAA2977807.1"/>
    </source>
</evidence>
<keyword evidence="1" id="KW-0645">Protease</keyword>
<dbReference type="AlphaFoldDB" id="A0A8S0RF02"/>